<dbReference type="PRINTS" id="PR00691">
    <property type="entry name" value="ADHESINB"/>
</dbReference>
<sequence length="324" mass="34942">MLKMSVMNSIRRLIPVAALAGAAVLGLTACGDTASGTTDDGRLKVSASFYPMEFLAEEIGGDHVAVTTLTKPGTEPHDLELSPKQTARLYESGMIVYLKGLQPAVDEAIEQSGVENVVEATSFTTLEKTGTTEDGHAHEDGEEGHEHSDENGLDPHLWIDPVRYAQVAEGVGAALEKADPDHAADYRANTADLVDRLHKLDQEFEAGLRNRGTDTFITTHAAFGYLADRYGLIQEAVKGLDPESEPSARRIQDLHDIARHDDVSTVFFETLVSDRTAKTLAGDLGLKTDVLDPLEGITDDSRGDDYFSVQRANLAALQKALGAK</sequence>
<dbReference type="SUPFAM" id="SSF53807">
    <property type="entry name" value="Helical backbone' metal receptor"/>
    <property type="match status" value="1"/>
</dbReference>
<comment type="similarity">
    <text evidence="1 4">Belongs to the bacterial solute-binding protein 9 family.</text>
</comment>
<dbReference type="PRINTS" id="PR00690">
    <property type="entry name" value="ADHESNFAMILY"/>
</dbReference>
<dbReference type="InterPro" id="IPR006128">
    <property type="entry name" value="Lipoprotein_PsaA-like"/>
</dbReference>
<evidence type="ECO:0000256" key="4">
    <source>
        <dbReference type="RuleBase" id="RU003512"/>
    </source>
</evidence>
<dbReference type="EMBL" id="WEGJ01000003">
    <property type="protein sequence ID" value="MQY11549.1"/>
    <property type="molecule type" value="Genomic_DNA"/>
</dbReference>
<dbReference type="PANTHER" id="PTHR42953">
    <property type="entry name" value="HIGH-AFFINITY ZINC UPTAKE SYSTEM PROTEIN ZNUA-RELATED"/>
    <property type="match status" value="1"/>
</dbReference>
<feature type="signal peptide" evidence="6">
    <location>
        <begin position="1"/>
        <end position="20"/>
    </location>
</feature>
<evidence type="ECO:0000313" key="7">
    <source>
        <dbReference type="EMBL" id="MQY11549.1"/>
    </source>
</evidence>
<organism evidence="7 8">
    <name type="scientific">Streptomyces smaragdinus</name>
    <dbReference type="NCBI Taxonomy" id="2585196"/>
    <lineage>
        <taxon>Bacteria</taxon>
        <taxon>Bacillati</taxon>
        <taxon>Actinomycetota</taxon>
        <taxon>Actinomycetes</taxon>
        <taxon>Kitasatosporales</taxon>
        <taxon>Streptomycetaceae</taxon>
        <taxon>Streptomyces</taxon>
    </lineage>
</organism>
<dbReference type="PROSITE" id="PS51257">
    <property type="entry name" value="PROKAR_LIPOPROTEIN"/>
    <property type="match status" value="1"/>
</dbReference>
<feature type="compositionally biased region" description="Basic and acidic residues" evidence="5">
    <location>
        <begin position="130"/>
        <end position="150"/>
    </location>
</feature>
<dbReference type="AlphaFoldDB" id="A0A7K0CDJ7"/>
<reference evidence="7 8" key="1">
    <citation type="submission" date="2019-10" db="EMBL/GenBank/DDBJ databases">
        <title>Streptomyces smaragdinus sp. nov. and Streptomyces fabii sp. nov., isolated from the gut of fungus growing-termite Macrotermes natalensis.</title>
        <authorList>
            <person name="Schwitalla J."/>
            <person name="Benndorf R."/>
            <person name="Martin K."/>
            <person name="De Beer W."/>
            <person name="Kaster A.-K."/>
            <person name="Vollmers J."/>
            <person name="Poulsen M."/>
            <person name="Beemelmanns C."/>
        </authorList>
    </citation>
    <scope>NUCLEOTIDE SEQUENCE [LARGE SCALE GENOMIC DNA]</scope>
    <source>
        <strain evidence="7 8">RB5</strain>
    </source>
</reference>
<keyword evidence="3 6" id="KW-0732">Signal</keyword>
<evidence type="ECO:0000256" key="6">
    <source>
        <dbReference type="SAM" id="SignalP"/>
    </source>
</evidence>
<gene>
    <name evidence="7" type="primary">znuA</name>
    <name evidence="7" type="ORF">SRB5_16680</name>
</gene>
<evidence type="ECO:0000256" key="3">
    <source>
        <dbReference type="ARBA" id="ARBA00022729"/>
    </source>
</evidence>
<evidence type="ECO:0000313" key="8">
    <source>
        <dbReference type="Proteomes" id="UP000466345"/>
    </source>
</evidence>
<keyword evidence="2 4" id="KW-0813">Transport</keyword>
<keyword evidence="8" id="KW-1185">Reference proteome</keyword>
<dbReference type="GO" id="GO:0007155">
    <property type="term" value="P:cell adhesion"/>
    <property type="evidence" value="ECO:0007669"/>
    <property type="project" value="InterPro"/>
</dbReference>
<evidence type="ECO:0000256" key="5">
    <source>
        <dbReference type="SAM" id="MobiDB-lite"/>
    </source>
</evidence>
<dbReference type="InterPro" id="IPR006127">
    <property type="entry name" value="ZnuA-like"/>
</dbReference>
<protein>
    <submittedName>
        <fullName evidence="7">High-affinity zinc uptake system binding-protein ZnuA</fullName>
    </submittedName>
</protein>
<dbReference type="InterPro" id="IPR050492">
    <property type="entry name" value="Bact_metal-bind_prot9"/>
</dbReference>
<feature type="region of interest" description="Disordered" evidence="5">
    <location>
        <begin position="125"/>
        <end position="155"/>
    </location>
</feature>
<name>A0A7K0CDJ7_9ACTN</name>
<evidence type="ECO:0000256" key="2">
    <source>
        <dbReference type="ARBA" id="ARBA00022448"/>
    </source>
</evidence>
<dbReference type="Gene3D" id="3.40.50.1980">
    <property type="entry name" value="Nitrogenase molybdenum iron protein domain"/>
    <property type="match status" value="2"/>
</dbReference>
<dbReference type="GO" id="GO:0046872">
    <property type="term" value="F:metal ion binding"/>
    <property type="evidence" value="ECO:0007669"/>
    <property type="project" value="InterPro"/>
</dbReference>
<comment type="caution">
    <text evidence="7">The sequence shown here is derived from an EMBL/GenBank/DDBJ whole genome shotgun (WGS) entry which is preliminary data.</text>
</comment>
<dbReference type="InterPro" id="IPR006129">
    <property type="entry name" value="AdhesinB"/>
</dbReference>
<dbReference type="GO" id="GO:0030001">
    <property type="term" value="P:metal ion transport"/>
    <property type="evidence" value="ECO:0007669"/>
    <property type="project" value="InterPro"/>
</dbReference>
<evidence type="ECO:0000256" key="1">
    <source>
        <dbReference type="ARBA" id="ARBA00011028"/>
    </source>
</evidence>
<dbReference type="Pfam" id="PF01297">
    <property type="entry name" value="ZnuA"/>
    <property type="match status" value="1"/>
</dbReference>
<accession>A0A7K0CDJ7</accession>
<dbReference type="Proteomes" id="UP000466345">
    <property type="component" value="Unassembled WGS sequence"/>
</dbReference>
<dbReference type="PANTHER" id="PTHR42953:SF3">
    <property type="entry name" value="HIGH-AFFINITY ZINC UPTAKE SYSTEM PROTEIN ZNUA"/>
    <property type="match status" value="1"/>
</dbReference>
<feature type="chain" id="PRO_5039644207" evidence="6">
    <location>
        <begin position="21"/>
        <end position="324"/>
    </location>
</feature>
<proteinExistence type="inferred from homology"/>